<dbReference type="InterPro" id="IPR009081">
    <property type="entry name" value="PP-bd_ACP"/>
</dbReference>
<dbReference type="AlphaFoldDB" id="A0A1F5YBW8"/>
<evidence type="ECO:0000313" key="12">
    <source>
        <dbReference type="EMBL" id="OGF97579.1"/>
    </source>
</evidence>
<dbReference type="PROSITE" id="PS50075">
    <property type="entry name" value="CARRIER"/>
    <property type="match status" value="1"/>
</dbReference>
<dbReference type="Proteomes" id="UP000179034">
    <property type="component" value="Unassembled WGS sequence"/>
</dbReference>
<evidence type="ECO:0000256" key="7">
    <source>
        <dbReference type="ARBA" id="ARBA00023160"/>
    </source>
</evidence>
<dbReference type="InterPro" id="IPR036736">
    <property type="entry name" value="ACP-like_sf"/>
</dbReference>
<comment type="caution">
    <text evidence="12">The sequence shown here is derived from an EMBL/GenBank/DDBJ whole genome shotgun (WGS) entry which is preliminary data.</text>
</comment>
<keyword evidence="8" id="KW-0963">Cytoplasm</keyword>
<dbReference type="UniPathway" id="UPA00094"/>
<keyword evidence="5 8" id="KW-0276">Fatty acid metabolism</keyword>
<comment type="PTM">
    <text evidence="10">4'-phosphopantetheine is transferred from CoA to a specific serine of apo-ACP by acpS.</text>
</comment>
<evidence type="ECO:0000259" key="11">
    <source>
        <dbReference type="PROSITE" id="PS50075"/>
    </source>
</evidence>
<evidence type="ECO:0000256" key="3">
    <source>
        <dbReference type="ARBA" id="ARBA00022516"/>
    </source>
</evidence>
<keyword evidence="7 8" id="KW-0275">Fatty acid biosynthesis</keyword>
<evidence type="ECO:0000256" key="10">
    <source>
        <dbReference type="RuleBase" id="RU003545"/>
    </source>
</evidence>
<dbReference type="PANTHER" id="PTHR20863">
    <property type="entry name" value="ACYL CARRIER PROTEIN"/>
    <property type="match status" value="1"/>
</dbReference>
<protein>
    <recommendedName>
        <fullName evidence="8 9">Acyl carrier protein</fullName>
        <shortName evidence="8">ACP</shortName>
    </recommendedName>
</protein>
<dbReference type="NCBIfam" id="NF002148">
    <property type="entry name" value="PRK00982.1-2"/>
    <property type="match status" value="1"/>
</dbReference>
<dbReference type="PROSITE" id="PS00012">
    <property type="entry name" value="PHOSPHOPANTETHEINE"/>
    <property type="match status" value="1"/>
</dbReference>
<name>A0A1F5YBW8_9BACT</name>
<dbReference type="NCBIfam" id="TIGR00517">
    <property type="entry name" value="acyl_carrier"/>
    <property type="match status" value="1"/>
</dbReference>
<evidence type="ECO:0000256" key="8">
    <source>
        <dbReference type="HAMAP-Rule" id="MF_01217"/>
    </source>
</evidence>
<evidence type="ECO:0000313" key="13">
    <source>
        <dbReference type="Proteomes" id="UP000179034"/>
    </source>
</evidence>
<dbReference type="Gene3D" id="1.10.1200.10">
    <property type="entry name" value="ACP-like"/>
    <property type="match status" value="1"/>
</dbReference>
<evidence type="ECO:0000256" key="2">
    <source>
        <dbReference type="ARBA" id="ARBA00022450"/>
    </source>
</evidence>
<feature type="domain" description="Carrier" evidence="11">
    <location>
        <begin position="4"/>
        <end position="79"/>
    </location>
</feature>
<comment type="subcellular location">
    <subcellularLocation>
        <location evidence="8">Cytoplasm</location>
    </subcellularLocation>
</comment>
<dbReference type="PANTHER" id="PTHR20863:SF76">
    <property type="entry name" value="CARRIER DOMAIN-CONTAINING PROTEIN"/>
    <property type="match status" value="1"/>
</dbReference>
<evidence type="ECO:0000256" key="6">
    <source>
        <dbReference type="ARBA" id="ARBA00023098"/>
    </source>
</evidence>
<evidence type="ECO:0000256" key="4">
    <source>
        <dbReference type="ARBA" id="ARBA00022553"/>
    </source>
</evidence>
<dbReference type="GO" id="GO:0009245">
    <property type="term" value="P:lipid A biosynthetic process"/>
    <property type="evidence" value="ECO:0007669"/>
    <property type="project" value="TreeGrafter"/>
</dbReference>
<organism evidence="12 13">
    <name type="scientific">Candidatus Glassbacteria bacterium RBG_16_58_8</name>
    <dbReference type="NCBI Taxonomy" id="1817866"/>
    <lineage>
        <taxon>Bacteria</taxon>
        <taxon>Candidatus Glassiibacteriota</taxon>
    </lineage>
</organism>
<reference evidence="12 13" key="1">
    <citation type="journal article" date="2016" name="Nat. Commun.">
        <title>Thousands of microbial genomes shed light on interconnected biogeochemical processes in an aquifer system.</title>
        <authorList>
            <person name="Anantharaman K."/>
            <person name="Brown C.T."/>
            <person name="Hug L.A."/>
            <person name="Sharon I."/>
            <person name="Castelle C.J."/>
            <person name="Probst A.J."/>
            <person name="Thomas B.C."/>
            <person name="Singh A."/>
            <person name="Wilkins M.J."/>
            <person name="Karaoz U."/>
            <person name="Brodie E.L."/>
            <person name="Williams K.H."/>
            <person name="Hubbard S.S."/>
            <person name="Banfield J.F."/>
        </authorList>
    </citation>
    <scope>NUCLEOTIDE SEQUENCE [LARGE SCALE GENOMIC DNA]</scope>
</reference>
<dbReference type="SUPFAM" id="SSF47336">
    <property type="entry name" value="ACP-like"/>
    <property type="match status" value="1"/>
</dbReference>
<dbReference type="NCBIfam" id="NF002149">
    <property type="entry name" value="PRK00982.1-3"/>
    <property type="match status" value="1"/>
</dbReference>
<keyword evidence="6 8" id="KW-0443">Lipid metabolism</keyword>
<comment type="similarity">
    <text evidence="8">Belongs to the acyl carrier protein (ACP) family.</text>
</comment>
<comment type="pathway">
    <text evidence="8 10">Lipid metabolism; fatty acid biosynthesis.</text>
</comment>
<feature type="modified residue" description="O-(pantetheine 4'-phosphoryl)serine" evidence="8">
    <location>
        <position position="39"/>
    </location>
</feature>
<dbReference type="GO" id="GO:0000036">
    <property type="term" value="F:acyl carrier activity"/>
    <property type="evidence" value="ECO:0007669"/>
    <property type="project" value="UniProtKB-UniRule"/>
</dbReference>
<keyword evidence="4 8" id="KW-0597">Phosphoprotein</keyword>
<keyword evidence="3 8" id="KW-0444">Lipid biosynthesis</keyword>
<dbReference type="FunFam" id="1.10.1200.10:FF:000001">
    <property type="entry name" value="Acyl carrier protein"/>
    <property type="match status" value="1"/>
</dbReference>
<proteinExistence type="inferred from homology"/>
<dbReference type="NCBIfam" id="NF002151">
    <property type="entry name" value="PRK00982.1-5"/>
    <property type="match status" value="1"/>
</dbReference>
<dbReference type="GO" id="GO:0016020">
    <property type="term" value="C:membrane"/>
    <property type="evidence" value="ECO:0007669"/>
    <property type="project" value="GOC"/>
</dbReference>
<evidence type="ECO:0000256" key="9">
    <source>
        <dbReference type="NCBIfam" id="TIGR00517"/>
    </source>
</evidence>
<comment type="PTM">
    <text evidence="8">4'-phosphopantetheine is transferred from CoA to a specific serine of apo-ACP by AcpS. This modification is essential for activity because fatty acids are bound in thioester linkage to the sulfhydryl of the prosthetic group.</text>
</comment>
<gene>
    <name evidence="8" type="primary">acpP</name>
    <name evidence="12" type="ORF">A2Z06_00930</name>
</gene>
<dbReference type="Pfam" id="PF00550">
    <property type="entry name" value="PP-binding"/>
    <property type="match status" value="1"/>
</dbReference>
<dbReference type="HAMAP" id="MF_01217">
    <property type="entry name" value="Acyl_carrier"/>
    <property type="match status" value="1"/>
</dbReference>
<dbReference type="GO" id="GO:0000035">
    <property type="term" value="F:acyl binding"/>
    <property type="evidence" value="ECO:0007669"/>
    <property type="project" value="TreeGrafter"/>
</dbReference>
<keyword evidence="2 8" id="KW-0596">Phosphopantetheine</keyword>
<sequence>MDRATIEKKVKEMIVDSLGIDPEKINKDSSFVDDLGADSLDTVELVMAFEEEFGVEIPDEEAEKLVTVGHAIDYLEKSLSK</sequence>
<comment type="function">
    <text evidence="1 8 10">Carrier of the growing fatty acid chain in fatty acid biosynthesis.</text>
</comment>
<dbReference type="GO" id="GO:0005829">
    <property type="term" value="C:cytosol"/>
    <property type="evidence" value="ECO:0007669"/>
    <property type="project" value="TreeGrafter"/>
</dbReference>
<dbReference type="InterPro" id="IPR003231">
    <property type="entry name" value="ACP"/>
</dbReference>
<dbReference type="NCBIfam" id="NF002150">
    <property type="entry name" value="PRK00982.1-4"/>
    <property type="match status" value="1"/>
</dbReference>
<accession>A0A1F5YBW8</accession>
<evidence type="ECO:0000256" key="1">
    <source>
        <dbReference type="ARBA" id="ARBA00003180"/>
    </source>
</evidence>
<dbReference type="EMBL" id="MFIW01000078">
    <property type="protein sequence ID" value="OGF97579.1"/>
    <property type="molecule type" value="Genomic_DNA"/>
</dbReference>
<dbReference type="InterPro" id="IPR006162">
    <property type="entry name" value="Ppantetheine_attach_site"/>
</dbReference>
<evidence type="ECO:0000256" key="5">
    <source>
        <dbReference type="ARBA" id="ARBA00022832"/>
    </source>
</evidence>